<protein>
    <submittedName>
        <fullName evidence="1">Uncharacterized protein</fullName>
    </submittedName>
</protein>
<evidence type="ECO:0000313" key="2">
    <source>
        <dbReference type="Proteomes" id="UP001500469"/>
    </source>
</evidence>
<sequence length="77" mass="8778">MRIERTDTEIIIRIPADVDIAELDRILDRLSAIEKPALAEESDNLSAFGAWKGEETAEELIKSIRQARTVNREIEEL</sequence>
<comment type="caution">
    <text evidence="1">The sequence shown here is derived from an EMBL/GenBank/DDBJ whole genome shotgun (WGS) entry which is preliminary data.</text>
</comment>
<reference evidence="1 2" key="1">
    <citation type="journal article" date="2019" name="Int. J. Syst. Evol. Microbiol.">
        <title>The Global Catalogue of Microorganisms (GCM) 10K type strain sequencing project: providing services to taxonomists for standard genome sequencing and annotation.</title>
        <authorList>
            <consortium name="The Broad Institute Genomics Platform"/>
            <consortium name="The Broad Institute Genome Sequencing Center for Infectious Disease"/>
            <person name="Wu L."/>
            <person name="Ma J."/>
        </authorList>
    </citation>
    <scope>NUCLEOTIDE SEQUENCE [LARGE SCALE GENOMIC DNA]</scope>
    <source>
        <strain evidence="1 2">JCM 16112</strain>
    </source>
</reference>
<dbReference type="RefSeq" id="WP_343848775.1">
    <property type="nucleotide sequence ID" value="NZ_BAAAFI010000002.1"/>
</dbReference>
<dbReference type="Proteomes" id="UP001500469">
    <property type="component" value="Unassembled WGS sequence"/>
</dbReference>
<organism evidence="1 2">
    <name type="scientific">Algoriphagus jejuensis</name>
    <dbReference type="NCBI Taxonomy" id="419934"/>
    <lineage>
        <taxon>Bacteria</taxon>
        <taxon>Pseudomonadati</taxon>
        <taxon>Bacteroidota</taxon>
        <taxon>Cytophagia</taxon>
        <taxon>Cytophagales</taxon>
        <taxon>Cyclobacteriaceae</taxon>
        <taxon>Algoriphagus</taxon>
    </lineage>
</organism>
<dbReference type="EMBL" id="BAAAFI010000002">
    <property type="protein sequence ID" value="GAA0877899.1"/>
    <property type="molecule type" value="Genomic_DNA"/>
</dbReference>
<keyword evidence="2" id="KW-1185">Reference proteome</keyword>
<accession>A0ABN1MXT4</accession>
<gene>
    <name evidence="1" type="ORF">GCM10009119_08670</name>
</gene>
<name>A0ABN1MXT4_9BACT</name>
<proteinExistence type="predicted"/>
<evidence type="ECO:0000313" key="1">
    <source>
        <dbReference type="EMBL" id="GAA0877899.1"/>
    </source>
</evidence>